<keyword evidence="2" id="KW-1185">Reference proteome</keyword>
<evidence type="ECO:0000313" key="2">
    <source>
        <dbReference type="Proteomes" id="UP001430919"/>
    </source>
</evidence>
<organism evidence="1 2">
    <name type="scientific">Flavobacterium pisciphilum</name>
    <dbReference type="NCBI Taxonomy" id="2893755"/>
    <lineage>
        <taxon>Bacteria</taxon>
        <taxon>Pseudomonadati</taxon>
        <taxon>Bacteroidota</taxon>
        <taxon>Flavobacteriia</taxon>
        <taxon>Flavobacteriales</taxon>
        <taxon>Flavobacteriaceae</taxon>
        <taxon>Flavobacterium</taxon>
    </lineage>
</organism>
<proteinExistence type="predicted"/>
<reference evidence="1" key="1">
    <citation type="submission" date="2021-11" db="EMBL/GenBank/DDBJ databases">
        <title>Description of novel Flavobacterium species.</title>
        <authorList>
            <person name="Saticioglu I.B."/>
            <person name="Ay H."/>
            <person name="Altun S."/>
            <person name="Duman M."/>
        </authorList>
    </citation>
    <scope>NUCLEOTIDE SEQUENCE</scope>
    <source>
        <strain evidence="1">F-65</strain>
    </source>
</reference>
<dbReference type="EMBL" id="JAJJMO010000001">
    <property type="protein sequence ID" value="MCC9070909.1"/>
    <property type="molecule type" value="Genomic_DNA"/>
</dbReference>
<evidence type="ECO:0000313" key="1">
    <source>
        <dbReference type="EMBL" id="MCC9070909.1"/>
    </source>
</evidence>
<name>A0ABS8MQ63_9FLAO</name>
<comment type="caution">
    <text evidence="1">The sequence shown here is derived from an EMBL/GenBank/DDBJ whole genome shotgun (WGS) entry which is preliminary data.</text>
</comment>
<dbReference type="RefSeq" id="WP_229987572.1">
    <property type="nucleotide sequence ID" value="NZ_JAJJMO010000001.1"/>
</dbReference>
<sequence>MTKNIIKMMIAVTLLVGCNNKEKITQVNNSQIEFRNQTMSYIFDFPDTVSVNKQYNGMIIYKNILDTITTHLANPKDSLRDRYITYSMTIAKKILNDENSLKSIVKDTFGAVDNRTIPLFKLKFQHPGIYFIDGFITDNGYLRIHKGDSTRIITNEFRIYHKVVAK</sequence>
<dbReference type="Proteomes" id="UP001430919">
    <property type="component" value="Unassembled WGS sequence"/>
</dbReference>
<dbReference type="PROSITE" id="PS51257">
    <property type="entry name" value="PROKAR_LIPOPROTEIN"/>
    <property type="match status" value="1"/>
</dbReference>
<gene>
    <name evidence="1" type="ORF">LNQ49_04770</name>
</gene>
<accession>A0ABS8MQ63</accession>
<protein>
    <submittedName>
        <fullName evidence="1">Uncharacterized protein</fullName>
    </submittedName>
</protein>